<proteinExistence type="predicted"/>
<dbReference type="Pfam" id="PF13391">
    <property type="entry name" value="HNH_2"/>
    <property type="match status" value="1"/>
</dbReference>
<feature type="domain" description="HNH nuclease" evidence="1">
    <location>
        <begin position="213"/>
        <end position="288"/>
    </location>
</feature>
<dbReference type="AlphaFoldDB" id="A0AA40D066"/>
<evidence type="ECO:0000259" key="1">
    <source>
        <dbReference type="Pfam" id="PF13391"/>
    </source>
</evidence>
<sequence>MDSSNPSQLSRLHRHQSSLEGVLDFSAEVPLSADQRARASHQFHHIVRHFEFPAETRPYSRPLLVRYTYEYARSQESRDVFLRAFFQSMRLSLNDEDVDLRNTEVETGLRSALFDFADYLLDNFFLPLKASTKKTPQPSPAYHSAIQRAQGEQGFVGTPERISALRGACLVRDRHRCVVSRRFDLKEAINRTERDGEDARDDDGVLLIEDENPMNTLEVAHILPHSLTKANPGAPLDPSKEAALAILNMFDMGIAYLIEGADIDRPRNALTLTQQLHQLFGEFRIIFEATDQPHTYRIGTFLPRHLVRDPPLPITRTLYVAESRAIDLPLPRLLAIHHAIAHILHLSAAGAYIDSILWDAEEHGIRADGSTELGRLVHLGLGLGLPSG</sequence>
<comment type="caution">
    <text evidence="2">The sequence shown here is derived from an EMBL/GenBank/DDBJ whole genome shotgun (WGS) entry which is preliminary data.</text>
</comment>
<protein>
    <recommendedName>
        <fullName evidence="1">HNH nuclease domain-containing protein</fullName>
    </recommendedName>
</protein>
<name>A0AA40D066_9PEZI</name>
<organism evidence="2 3">
    <name type="scientific">Cercophora newfieldiana</name>
    <dbReference type="NCBI Taxonomy" id="92897"/>
    <lineage>
        <taxon>Eukaryota</taxon>
        <taxon>Fungi</taxon>
        <taxon>Dikarya</taxon>
        <taxon>Ascomycota</taxon>
        <taxon>Pezizomycotina</taxon>
        <taxon>Sordariomycetes</taxon>
        <taxon>Sordariomycetidae</taxon>
        <taxon>Sordariales</taxon>
        <taxon>Lasiosphaeriaceae</taxon>
        <taxon>Cercophora</taxon>
    </lineage>
</organism>
<keyword evidence="3" id="KW-1185">Reference proteome</keyword>
<evidence type="ECO:0000313" key="2">
    <source>
        <dbReference type="EMBL" id="KAK0657936.1"/>
    </source>
</evidence>
<dbReference type="EMBL" id="JAULSV010000001">
    <property type="protein sequence ID" value="KAK0657936.1"/>
    <property type="molecule type" value="Genomic_DNA"/>
</dbReference>
<accession>A0AA40D066</accession>
<dbReference type="Proteomes" id="UP001174936">
    <property type="component" value="Unassembled WGS sequence"/>
</dbReference>
<dbReference type="InterPro" id="IPR003615">
    <property type="entry name" value="HNH_nuc"/>
</dbReference>
<reference evidence="2" key="1">
    <citation type="submission" date="2023-06" db="EMBL/GenBank/DDBJ databases">
        <title>Genome-scale phylogeny and comparative genomics of the fungal order Sordariales.</title>
        <authorList>
            <consortium name="Lawrence Berkeley National Laboratory"/>
            <person name="Hensen N."/>
            <person name="Bonometti L."/>
            <person name="Westerberg I."/>
            <person name="Brannstrom I.O."/>
            <person name="Guillou S."/>
            <person name="Cros-Aarteil S."/>
            <person name="Calhoun S."/>
            <person name="Haridas S."/>
            <person name="Kuo A."/>
            <person name="Mondo S."/>
            <person name="Pangilinan J."/>
            <person name="Riley R."/>
            <person name="Labutti K."/>
            <person name="Andreopoulos B."/>
            <person name="Lipzen A."/>
            <person name="Chen C."/>
            <person name="Yanf M."/>
            <person name="Daum C."/>
            <person name="Ng V."/>
            <person name="Clum A."/>
            <person name="Steindorff A."/>
            <person name="Ohm R."/>
            <person name="Martin F."/>
            <person name="Silar P."/>
            <person name="Natvig D."/>
            <person name="Lalanne C."/>
            <person name="Gautier V."/>
            <person name="Ament-Velasquez S.L."/>
            <person name="Kruys A."/>
            <person name="Hutchinson M.I."/>
            <person name="Powell A.J."/>
            <person name="Barry K."/>
            <person name="Miller A.N."/>
            <person name="Grigoriev I.V."/>
            <person name="Debuchy R."/>
            <person name="Gladieux P."/>
            <person name="Thoren M.H."/>
            <person name="Johannesson H."/>
        </authorList>
    </citation>
    <scope>NUCLEOTIDE SEQUENCE</scope>
    <source>
        <strain evidence="2">SMH2532-1</strain>
    </source>
</reference>
<evidence type="ECO:0000313" key="3">
    <source>
        <dbReference type="Proteomes" id="UP001174936"/>
    </source>
</evidence>
<gene>
    <name evidence="2" type="ORF">B0T16DRAFT_340916</name>
</gene>